<sequence>MDKVQNNSFIQEAEAVIENSFVALSLMCNSKFKLETSGSGEIYKIFCIRENFDGSHIYDDILIRAIVLRKQNSEGDGMIKIDLPRKFFKSGIIFHNKLKGIKINQSYYNWYIDAYTIDEANRVIDVAIQKIIKEYRMVH</sequence>
<organism evidence="1 2">
    <name type="scientific">Bacillus phage G</name>
    <dbReference type="NCBI Taxonomy" id="2884420"/>
    <lineage>
        <taxon>Viruses</taxon>
        <taxon>Duplodnaviria</taxon>
        <taxon>Heunggongvirae</taxon>
        <taxon>Uroviricota</taxon>
        <taxon>Caudoviricetes</taxon>
        <taxon>Donellivirus</taxon>
        <taxon>Donellivirus gee</taxon>
    </lineage>
</organism>
<protein>
    <submittedName>
        <fullName evidence="1">Gp200</fullName>
    </submittedName>
</protein>
<gene>
    <name evidence="1" type="primary">200</name>
    <name evidence="1" type="ORF">G_200</name>
</gene>
<proteinExistence type="predicted"/>
<reference evidence="1 2" key="1">
    <citation type="submission" date="2011-09" db="EMBL/GenBank/DDBJ databases">
        <authorList>
            <person name="Pope W.H."/>
            <person name="Pedulla M.L."/>
            <person name="Ford M.E."/>
            <person name="Peebles C.L."/>
            <person name="Hatfull G.H."/>
            <person name="Hendrix R.W."/>
        </authorList>
    </citation>
    <scope>NUCLEOTIDE SEQUENCE [LARGE SCALE GENOMIC DNA]</scope>
    <source>
        <strain evidence="1">G</strain>
    </source>
</reference>
<name>G3MBR6_9CAUD</name>
<dbReference type="KEGG" id="vg:18563415"/>
<evidence type="ECO:0000313" key="1">
    <source>
        <dbReference type="EMBL" id="AEO93459.1"/>
    </source>
</evidence>
<evidence type="ECO:0000313" key="2">
    <source>
        <dbReference type="Proteomes" id="UP000009273"/>
    </source>
</evidence>
<dbReference type="EMBL" id="JN638751">
    <property type="protein sequence ID" value="AEO93459.1"/>
    <property type="molecule type" value="Genomic_DNA"/>
</dbReference>
<dbReference type="RefSeq" id="YP_009015503.1">
    <property type="nucleotide sequence ID" value="NC_023719.1"/>
</dbReference>
<dbReference type="GeneID" id="18563415"/>
<accession>G3MBR6</accession>
<keyword evidence="2" id="KW-1185">Reference proteome</keyword>
<dbReference type="Proteomes" id="UP000009273">
    <property type="component" value="Segment"/>
</dbReference>